<proteinExistence type="predicted"/>
<dbReference type="Pfam" id="PF00144">
    <property type="entry name" value="Beta-lactamase"/>
    <property type="match status" value="1"/>
</dbReference>
<accession>A0AAU7GFA9</accession>
<dbReference type="AlphaFoldDB" id="A0AAU7GFA9"/>
<dbReference type="EC" id="3.1.1.103" evidence="2"/>
<dbReference type="PANTHER" id="PTHR43319:SF3">
    <property type="entry name" value="BETA-LACTAMASE-RELATED DOMAIN-CONTAINING PROTEIN"/>
    <property type="match status" value="1"/>
</dbReference>
<evidence type="ECO:0000259" key="1">
    <source>
        <dbReference type="Pfam" id="PF00144"/>
    </source>
</evidence>
<protein>
    <submittedName>
        <fullName evidence="2">Serine hydrolase domain-containing protein</fullName>
        <ecNumber evidence="2">3.1.1.103</ecNumber>
    </submittedName>
</protein>
<gene>
    <name evidence="2" type="ORF">AAME72_06695</name>
</gene>
<dbReference type="SUPFAM" id="SSF56601">
    <property type="entry name" value="beta-lactamase/transpeptidase-like"/>
    <property type="match status" value="1"/>
</dbReference>
<sequence length="343" mass="37124">MPDFRRVLELVDARGGASWLTILRGSEVLLDRRSGCGADALFYTFSVSKPFAALSVHLLAERGMLRLDDPVADHWPGYGARGKDGITIRQVLSHRAGVPFSTGTMLGDTVRMTDPARSVAAAEDARPRWAAGEVVGYHVLSYGFILGEVVRRVSGMPIQRFIAENLLEPAALDDTSLGLSPERAHRAVPLRARSAAEHARTILFNRTRTRELPIPAAAISTNGRDLAEFYRILLAGGEGILRPETIAAARSVSSDGDERDRVMGFPVRWAHGFQLGGPIGLARPTGSRADPLTFGHNGSSICNVWADPARDLVVAYLTNTADERARALRHLSDVSDEILAATT</sequence>
<dbReference type="InterPro" id="IPR001466">
    <property type="entry name" value="Beta-lactam-related"/>
</dbReference>
<organism evidence="2">
    <name type="scientific">Leifsonia sp. NPDC080035</name>
    <dbReference type="NCBI Taxonomy" id="3143936"/>
    <lineage>
        <taxon>Bacteria</taxon>
        <taxon>Bacillati</taxon>
        <taxon>Actinomycetota</taxon>
        <taxon>Actinomycetes</taxon>
        <taxon>Micrococcales</taxon>
        <taxon>Microbacteriaceae</taxon>
        <taxon>Leifsonia</taxon>
    </lineage>
</organism>
<dbReference type="GO" id="GO:0016787">
    <property type="term" value="F:hydrolase activity"/>
    <property type="evidence" value="ECO:0007669"/>
    <property type="project" value="UniProtKB-KW"/>
</dbReference>
<keyword evidence="2" id="KW-0378">Hydrolase</keyword>
<reference evidence="2" key="1">
    <citation type="submission" date="2024-05" db="EMBL/GenBank/DDBJ databases">
        <title>The Natural Products Discovery Center: Release of the First 8490 Sequenced Strains for Exploring Actinobacteria Biosynthetic Diversity.</title>
        <authorList>
            <person name="Kalkreuter E."/>
            <person name="Kautsar S.A."/>
            <person name="Yang D."/>
            <person name="Bader C.D."/>
            <person name="Teijaro C.N."/>
            <person name="Fluegel L."/>
            <person name="Davis C.M."/>
            <person name="Simpson J.R."/>
            <person name="Lauterbach L."/>
            <person name="Steele A.D."/>
            <person name="Gui C."/>
            <person name="Meng S."/>
            <person name="Li G."/>
            <person name="Viehrig K."/>
            <person name="Ye F."/>
            <person name="Su P."/>
            <person name="Kiefer A.F."/>
            <person name="Nichols A."/>
            <person name="Cepeda A.J."/>
            <person name="Yan W."/>
            <person name="Fan B."/>
            <person name="Jiang Y."/>
            <person name="Adhikari A."/>
            <person name="Zheng C.-J."/>
            <person name="Schuster L."/>
            <person name="Cowan T.M."/>
            <person name="Smanski M.J."/>
            <person name="Chevrette M.G."/>
            <person name="de Carvalho L.P.S."/>
            <person name="Shen B."/>
        </authorList>
    </citation>
    <scope>NUCLEOTIDE SEQUENCE</scope>
    <source>
        <strain evidence="2">NPDC080035</strain>
    </source>
</reference>
<dbReference type="EMBL" id="CP157390">
    <property type="protein sequence ID" value="XBM49545.1"/>
    <property type="molecule type" value="Genomic_DNA"/>
</dbReference>
<dbReference type="InterPro" id="IPR052907">
    <property type="entry name" value="Beta-lactamase/esterase"/>
</dbReference>
<dbReference type="RefSeq" id="WP_348789463.1">
    <property type="nucleotide sequence ID" value="NZ_CP157390.1"/>
</dbReference>
<dbReference type="Gene3D" id="3.40.710.10">
    <property type="entry name" value="DD-peptidase/beta-lactamase superfamily"/>
    <property type="match status" value="1"/>
</dbReference>
<dbReference type="PANTHER" id="PTHR43319">
    <property type="entry name" value="BETA-LACTAMASE-RELATED"/>
    <property type="match status" value="1"/>
</dbReference>
<evidence type="ECO:0000313" key="2">
    <source>
        <dbReference type="EMBL" id="XBM49545.1"/>
    </source>
</evidence>
<feature type="domain" description="Beta-lactamase-related" evidence="1">
    <location>
        <begin position="12"/>
        <end position="326"/>
    </location>
</feature>
<name>A0AAU7GFA9_9MICO</name>
<dbReference type="InterPro" id="IPR012338">
    <property type="entry name" value="Beta-lactam/transpept-like"/>
</dbReference>